<feature type="repeat" description="TPR" evidence="2">
    <location>
        <begin position="493"/>
        <end position="526"/>
    </location>
</feature>
<feature type="compositionally biased region" description="Low complexity" evidence="3">
    <location>
        <begin position="92"/>
        <end position="112"/>
    </location>
</feature>
<evidence type="ECO:0000313" key="4">
    <source>
        <dbReference type="EMBL" id="CAD9691469.1"/>
    </source>
</evidence>
<dbReference type="PROSITE" id="PS50005">
    <property type="entry name" value="TPR"/>
    <property type="match status" value="2"/>
</dbReference>
<organism evidence="4">
    <name type="scientific">Rhizochromulina marina</name>
    <dbReference type="NCBI Taxonomy" id="1034831"/>
    <lineage>
        <taxon>Eukaryota</taxon>
        <taxon>Sar</taxon>
        <taxon>Stramenopiles</taxon>
        <taxon>Ochrophyta</taxon>
        <taxon>Dictyochophyceae</taxon>
        <taxon>Rhizochromulinales</taxon>
        <taxon>Rhizochromulina</taxon>
    </lineage>
</organism>
<feature type="compositionally biased region" description="Basic and acidic residues" evidence="3">
    <location>
        <begin position="574"/>
        <end position="585"/>
    </location>
</feature>
<dbReference type="EMBL" id="HBHJ01017803">
    <property type="protein sequence ID" value="CAD9691469.1"/>
    <property type="molecule type" value="Transcribed_RNA"/>
</dbReference>
<proteinExistence type="predicted"/>
<feature type="region of interest" description="Disordered" evidence="3">
    <location>
        <begin position="541"/>
        <end position="585"/>
    </location>
</feature>
<dbReference type="GO" id="GO:0051301">
    <property type="term" value="P:cell division"/>
    <property type="evidence" value="ECO:0007669"/>
    <property type="project" value="TreeGrafter"/>
</dbReference>
<dbReference type="PANTHER" id="PTHR12558:SF36">
    <property type="entry name" value="ANAPHASE-PROMOTING COMPLEX SUBUNIT 7"/>
    <property type="match status" value="1"/>
</dbReference>
<dbReference type="GO" id="GO:0005680">
    <property type="term" value="C:anaphase-promoting complex"/>
    <property type="evidence" value="ECO:0007669"/>
    <property type="project" value="TreeGrafter"/>
</dbReference>
<dbReference type="Gene3D" id="1.25.40.10">
    <property type="entry name" value="Tetratricopeptide repeat domain"/>
    <property type="match status" value="4"/>
</dbReference>
<gene>
    <name evidence="4" type="ORF">RMAR1173_LOCUS11792</name>
</gene>
<dbReference type="PROSITE" id="PS50293">
    <property type="entry name" value="TPR_REGION"/>
    <property type="match status" value="1"/>
</dbReference>
<dbReference type="SUPFAM" id="SSF48452">
    <property type="entry name" value="TPR-like"/>
    <property type="match status" value="2"/>
</dbReference>
<dbReference type="Pfam" id="PF14559">
    <property type="entry name" value="TPR_19"/>
    <property type="match status" value="1"/>
</dbReference>
<dbReference type="InterPro" id="IPR011990">
    <property type="entry name" value="TPR-like_helical_dom_sf"/>
</dbReference>
<evidence type="ECO:0000256" key="3">
    <source>
        <dbReference type="SAM" id="MobiDB-lite"/>
    </source>
</evidence>
<accession>A0A7S2WJE0</accession>
<dbReference type="Pfam" id="PF13432">
    <property type="entry name" value="TPR_16"/>
    <property type="match status" value="1"/>
</dbReference>
<feature type="region of interest" description="Disordered" evidence="3">
    <location>
        <begin position="85"/>
        <end position="117"/>
    </location>
</feature>
<feature type="repeat" description="TPR" evidence="2">
    <location>
        <begin position="253"/>
        <end position="286"/>
    </location>
</feature>
<sequence length="585" mass="64663">MEDVLVMQTQVKRLNEQKLFPSAEKLGAMLLCASRAVPYDQLPLEGEGSHSESLSLYADSLFGKGEFQRALHFYKQATQRIKIGPHISGHRSPPNSSSPASSSSPSSPNYSSVQRPEEAELRFKESQCYHSLGEISKAIRCLEAVPLQLRNAAMNLSLGAMYMSTGTGSRLNAIKAYKEALRQNPTALEALSPLVNLGVGRRDLLDMMSSSANGPPPQWIESYIDGLGTLTAADNTQSIHHWSTLDNMFPNNLPSMLHLGLLHLDADRLDEAQYFFNKARVTDPSNLEMMDHYALLLHLRGDVAELNRLAHDLLCASEMRPEPWVALSLHAECQGDRDRALQYVDKAIDLGPSCVLGHLVKGEIMLKIGKPDLAIMSFFRAKENRKELRCYHGLVEAYLDASKFKEASVTAREAISNLPGNATAVALLGRVLATASTQHPDKDRARKLFAQALELDPRCVEATIGLVDLHLRNREFDQCVELLEAALQDQNQASLHAKLGDVLALQQRYSEALEHYHTAISLNPDIEEAKEGLERLEKRMRGIDPDHGEDEDGADMDPDHDLEGSMGMDGSGVRSEDHSHHGGGW</sequence>
<keyword evidence="1 2" id="KW-0802">TPR repeat</keyword>
<evidence type="ECO:0008006" key="5">
    <source>
        <dbReference type="Google" id="ProtNLM"/>
    </source>
</evidence>
<dbReference type="AlphaFoldDB" id="A0A7S2WJE0"/>
<protein>
    <recommendedName>
        <fullName evidence="5">Anaphase-promoting complex subunit 7</fullName>
    </recommendedName>
</protein>
<dbReference type="InterPro" id="IPR019734">
    <property type="entry name" value="TPR_rpt"/>
</dbReference>
<dbReference type="GO" id="GO:0016567">
    <property type="term" value="P:protein ubiquitination"/>
    <property type="evidence" value="ECO:0007669"/>
    <property type="project" value="TreeGrafter"/>
</dbReference>
<name>A0A7S2WJE0_9STRA</name>
<evidence type="ECO:0000256" key="1">
    <source>
        <dbReference type="ARBA" id="ARBA00022803"/>
    </source>
</evidence>
<dbReference type="SMART" id="SM00028">
    <property type="entry name" value="TPR"/>
    <property type="match status" value="7"/>
</dbReference>
<evidence type="ECO:0000256" key="2">
    <source>
        <dbReference type="PROSITE-ProRule" id="PRU00339"/>
    </source>
</evidence>
<reference evidence="4" key="1">
    <citation type="submission" date="2021-01" db="EMBL/GenBank/DDBJ databases">
        <authorList>
            <person name="Corre E."/>
            <person name="Pelletier E."/>
            <person name="Niang G."/>
            <person name="Scheremetjew M."/>
            <person name="Finn R."/>
            <person name="Kale V."/>
            <person name="Holt S."/>
            <person name="Cochrane G."/>
            <person name="Meng A."/>
            <person name="Brown T."/>
            <person name="Cohen L."/>
        </authorList>
    </citation>
    <scope>NUCLEOTIDE SEQUENCE</scope>
    <source>
        <strain evidence="4">CCMP1243</strain>
    </source>
</reference>
<dbReference type="PANTHER" id="PTHR12558">
    <property type="entry name" value="CELL DIVISION CYCLE 16,23,27"/>
    <property type="match status" value="1"/>
</dbReference>
<dbReference type="GO" id="GO:0045842">
    <property type="term" value="P:positive regulation of mitotic metaphase/anaphase transition"/>
    <property type="evidence" value="ECO:0007669"/>
    <property type="project" value="TreeGrafter"/>
</dbReference>
<feature type="compositionally biased region" description="Acidic residues" evidence="3">
    <location>
        <begin position="547"/>
        <end position="556"/>
    </location>
</feature>